<gene>
    <name evidence="2" type="ORF">SOMG_03102</name>
</gene>
<dbReference type="Proteomes" id="UP001212411">
    <property type="component" value="Chromosome 2"/>
</dbReference>
<dbReference type="GO" id="GO:0019752">
    <property type="term" value="P:carboxylic acid metabolic process"/>
    <property type="evidence" value="ECO:0007669"/>
    <property type="project" value="UniProtKB-ARBA"/>
</dbReference>
<dbReference type="SUPFAM" id="SSF51735">
    <property type="entry name" value="NAD(P)-binding Rossmann-fold domains"/>
    <property type="match status" value="1"/>
</dbReference>
<name>A0AAE9WCU8_9SCHI</name>
<dbReference type="AlphaFoldDB" id="A0AAE9WCU8"/>
<dbReference type="Gene3D" id="3.30.1780.10">
    <property type="entry name" value="ornithine cyclodeaminase, domain 1"/>
    <property type="match status" value="1"/>
</dbReference>
<organism evidence="2 3">
    <name type="scientific">Schizosaccharomyces osmophilus</name>
    <dbReference type="NCBI Taxonomy" id="2545709"/>
    <lineage>
        <taxon>Eukaryota</taxon>
        <taxon>Fungi</taxon>
        <taxon>Dikarya</taxon>
        <taxon>Ascomycota</taxon>
        <taxon>Taphrinomycotina</taxon>
        <taxon>Schizosaccharomycetes</taxon>
        <taxon>Schizosaccharomycetales</taxon>
        <taxon>Schizosaccharomycetaceae</taxon>
        <taxon>Schizosaccharomyces</taxon>
    </lineage>
</organism>
<sequence>MNNKLTSPTVFFSRDELVNYLPWNALIDALRDIFTKAIECPPRLHYPIESSVNEHEAHGTMLIMPCWSPGEYIGVKQVNVFPNNSKKNLPNLSSHYLLSDANTGIHLAQLDGGELTSRRTAAASALASKYLSRNDATSLLILGSGNVAKNLIYAHCSVRPIKKITVWNHRFENAIALVKSISGDFPSINLCAVNDEDLEHTVRACDIISCATLSTSPIVKGSWIQPGTHIDLVGGFTPKMHEVDSACVSKASVFVDTRAGALSEAGDLLTPIKEGAFSPDDVQADLFDLSNEHHKGRAQLTNFQGAITLFKSVGDSREDLAAATLAYNTHKNKRL</sequence>
<dbReference type="Pfam" id="PF02423">
    <property type="entry name" value="OCD_Mu_crystall"/>
    <property type="match status" value="1"/>
</dbReference>
<dbReference type="PANTHER" id="PTHR13812:SF19">
    <property type="entry name" value="KETIMINE REDUCTASE MU-CRYSTALLIN"/>
    <property type="match status" value="1"/>
</dbReference>
<evidence type="ECO:0000313" key="3">
    <source>
        <dbReference type="Proteomes" id="UP001212411"/>
    </source>
</evidence>
<dbReference type="RefSeq" id="XP_056037437.1">
    <property type="nucleotide sequence ID" value="XM_056181893.1"/>
</dbReference>
<dbReference type="GeneID" id="80876582"/>
<accession>A0AAE9WCU8</accession>
<dbReference type="InterPro" id="IPR036291">
    <property type="entry name" value="NAD(P)-bd_dom_sf"/>
</dbReference>
<dbReference type="PANTHER" id="PTHR13812">
    <property type="entry name" value="KETIMINE REDUCTASE MU-CRYSTALLIN"/>
    <property type="match status" value="1"/>
</dbReference>
<evidence type="ECO:0000313" key="2">
    <source>
        <dbReference type="EMBL" id="WBW73194.1"/>
    </source>
</evidence>
<proteinExistence type="inferred from homology"/>
<dbReference type="GO" id="GO:0005737">
    <property type="term" value="C:cytoplasm"/>
    <property type="evidence" value="ECO:0007669"/>
    <property type="project" value="TreeGrafter"/>
</dbReference>
<dbReference type="FunFam" id="3.40.50.720:FF:000311">
    <property type="entry name" value="Ornithine cyclodeaminase"/>
    <property type="match status" value="1"/>
</dbReference>
<dbReference type="InterPro" id="IPR003462">
    <property type="entry name" value="ODC_Mu_crystall"/>
</dbReference>
<dbReference type="NCBIfam" id="NF004793">
    <property type="entry name" value="PRK06141.1"/>
    <property type="match status" value="1"/>
</dbReference>
<keyword evidence="3" id="KW-1185">Reference proteome</keyword>
<dbReference type="KEGG" id="som:SOMG_03102"/>
<evidence type="ECO:0000256" key="1">
    <source>
        <dbReference type="ARBA" id="ARBA00008903"/>
    </source>
</evidence>
<dbReference type="GO" id="GO:0016491">
    <property type="term" value="F:oxidoreductase activity"/>
    <property type="evidence" value="ECO:0007669"/>
    <property type="project" value="UniProtKB-ARBA"/>
</dbReference>
<dbReference type="EMBL" id="CP115612">
    <property type="protein sequence ID" value="WBW73194.1"/>
    <property type="molecule type" value="Genomic_DNA"/>
</dbReference>
<dbReference type="PIRSF" id="PIRSF001439">
    <property type="entry name" value="CryM"/>
    <property type="match status" value="1"/>
</dbReference>
<reference evidence="2 3" key="1">
    <citation type="journal article" date="2023" name="G3 (Bethesda)">
        <title>A high-quality reference genome for the fission yeast Schizosaccharomyces osmophilus.</title>
        <authorList>
            <person name="Jia G.S."/>
            <person name="Zhang W.C."/>
            <person name="Liang Y."/>
            <person name="Liu X.H."/>
            <person name="Rhind N."/>
            <person name="Pidoux A."/>
            <person name="Brysch-Herzberg M."/>
            <person name="Du L.L."/>
        </authorList>
    </citation>
    <scope>NUCLEOTIDE SEQUENCE [LARGE SCALE GENOMIC DNA]</scope>
    <source>
        <strain evidence="2 3">CBS 15793</strain>
    </source>
</reference>
<protein>
    <submittedName>
        <fullName evidence="2">Ornithine cyclodeaminase-like protein</fullName>
    </submittedName>
</protein>
<dbReference type="InterPro" id="IPR023401">
    <property type="entry name" value="ODC_N"/>
</dbReference>
<comment type="similarity">
    <text evidence="1">Belongs to the ornithine cyclodeaminase/mu-crystallin family.</text>
</comment>
<dbReference type="Gene3D" id="3.40.50.720">
    <property type="entry name" value="NAD(P)-binding Rossmann-like Domain"/>
    <property type="match status" value="1"/>
</dbReference>